<dbReference type="SUPFAM" id="SSF48452">
    <property type="entry name" value="TPR-like"/>
    <property type="match status" value="1"/>
</dbReference>
<feature type="region of interest" description="Disordered" evidence="1">
    <location>
        <begin position="361"/>
        <end position="380"/>
    </location>
</feature>
<feature type="compositionally biased region" description="Basic and acidic residues" evidence="1">
    <location>
        <begin position="364"/>
        <end position="380"/>
    </location>
</feature>
<organism evidence="2 3">
    <name type="scientific">Mangrovihabitans endophyticus</name>
    <dbReference type="NCBI Taxonomy" id="1751298"/>
    <lineage>
        <taxon>Bacteria</taxon>
        <taxon>Bacillati</taxon>
        <taxon>Actinomycetota</taxon>
        <taxon>Actinomycetes</taxon>
        <taxon>Micromonosporales</taxon>
        <taxon>Micromonosporaceae</taxon>
        <taxon>Mangrovihabitans</taxon>
    </lineage>
</organism>
<reference evidence="2" key="2">
    <citation type="submission" date="2020-09" db="EMBL/GenBank/DDBJ databases">
        <authorList>
            <person name="Sun Q."/>
            <person name="Zhou Y."/>
        </authorList>
    </citation>
    <scope>NUCLEOTIDE SEQUENCE</scope>
    <source>
        <strain evidence="2">CGMCC 4.7299</strain>
    </source>
</reference>
<dbReference type="Proteomes" id="UP000656042">
    <property type="component" value="Unassembled WGS sequence"/>
</dbReference>
<dbReference type="AlphaFoldDB" id="A0A8J3FQY3"/>
<evidence type="ECO:0000256" key="1">
    <source>
        <dbReference type="SAM" id="MobiDB-lite"/>
    </source>
</evidence>
<proteinExistence type="predicted"/>
<accession>A0A8J3FQY3</accession>
<dbReference type="InterPro" id="IPR011990">
    <property type="entry name" value="TPR-like_helical_dom_sf"/>
</dbReference>
<dbReference type="EMBL" id="BMMX01000019">
    <property type="protein sequence ID" value="GGL01756.1"/>
    <property type="molecule type" value="Genomic_DNA"/>
</dbReference>
<reference evidence="2" key="1">
    <citation type="journal article" date="2014" name="Int. J. Syst. Evol. Microbiol.">
        <title>Complete genome sequence of Corynebacterium casei LMG S-19264T (=DSM 44701T), isolated from a smear-ripened cheese.</title>
        <authorList>
            <consortium name="US DOE Joint Genome Institute (JGI-PGF)"/>
            <person name="Walter F."/>
            <person name="Albersmeier A."/>
            <person name="Kalinowski J."/>
            <person name="Ruckert C."/>
        </authorList>
    </citation>
    <scope>NUCLEOTIDE SEQUENCE</scope>
    <source>
        <strain evidence="2">CGMCC 4.7299</strain>
    </source>
</reference>
<evidence type="ECO:0000313" key="3">
    <source>
        <dbReference type="Proteomes" id="UP000656042"/>
    </source>
</evidence>
<name>A0A8J3FQY3_9ACTN</name>
<evidence type="ECO:0000313" key="2">
    <source>
        <dbReference type="EMBL" id="GGL01756.1"/>
    </source>
</evidence>
<sequence length="380" mass="41553">MPYTFTFISQVERGERRPPEKLARDCDERLEADGALIEAYLQEQSGDSDMKRRTVIRAIGALAASPIPLVQWEAIRNGVSVVAEGALDYDQWESIVDDYGTSYYRVSTDQITESLRADITVLQAIIPSAPEVARLALLKTLSRLSAIVALNMIATGNVLAANRWWRDSHKHAKDSRDSDSVIFSHAWDVVNGCYDGRPASRVISLAEKAIGFVDPKKPTAASCGLVAGHAQALSLAGRHGEAISAVRQLDDMAAALPSSVLSDVDSLWGWPEHRLRHTEAWVYAHAGELGKAAQAKDRAVELYPRSLARLRSQVQLHHASALIRNGHVPDGLRLAASVLDALPADQHNGLLRAVAQQVAEATPESERRRPGFRELTDRSA</sequence>
<comment type="caution">
    <text evidence="2">The sequence shown here is derived from an EMBL/GenBank/DDBJ whole genome shotgun (WGS) entry which is preliminary data.</text>
</comment>
<evidence type="ECO:0008006" key="4">
    <source>
        <dbReference type="Google" id="ProtNLM"/>
    </source>
</evidence>
<protein>
    <recommendedName>
        <fullName evidence="4">XRE family transcriptional regulator</fullName>
    </recommendedName>
</protein>
<gene>
    <name evidence="2" type="ORF">GCM10012284_40450</name>
</gene>
<keyword evidence="3" id="KW-1185">Reference proteome</keyword>